<keyword evidence="4 8" id="KW-1003">Cell membrane</keyword>
<dbReference type="GO" id="GO:0005886">
    <property type="term" value="C:plasma membrane"/>
    <property type="evidence" value="ECO:0007669"/>
    <property type="project" value="UniProtKB-SubCell"/>
</dbReference>
<proteinExistence type="inferred from homology"/>
<dbReference type="RefSeq" id="WP_306412226.1">
    <property type="nucleotide sequence ID" value="NZ_JANFPI010000004.1"/>
</dbReference>
<evidence type="ECO:0000256" key="5">
    <source>
        <dbReference type="ARBA" id="ARBA00022692"/>
    </source>
</evidence>
<dbReference type="PANTHER" id="PTHR30269">
    <property type="entry name" value="TRANSMEMBRANE PROTEIN YFCA"/>
    <property type="match status" value="1"/>
</dbReference>
<accession>A0AAE3MZS1</accession>
<evidence type="ECO:0000256" key="2">
    <source>
        <dbReference type="ARBA" id="ARBA00009142"/>
    </source>
</evidence>
<feature type="transmembrane region" description="Helical" evidence="8">
    <location>
        <begin position="166"/>
        <end position="188"/>
    </location>
</feature>
<keyword evidence="3" id="KW-0813">Transport</keyword>
<comment type="subcellular location">
    <subcellularLocation>
        <location evidence="1 8">Cell membrane</location>
        <topology evidence="1 8">Multi-pass membrane protein</topology>
    </subcellularLocation>
</comment>
<evidence type="ECO:0000313" key="10">
    <source>
        <dbReference type="Proteomes" id="UP001208771"/>
    </source>
</evidence>
<feature type="transmembrane region" description="Helical" evidence="8">
    <location>
        <begin position="32"/>
        <end position="65"/>
    </location>
</feature>
<evidence type="ECO:0000313" key="9">
    <source>
        <dbReference type="EMBL" id="MCX8998343.1"/>
    </source>
</evidence>
<dbReference type="InterPro" id="IPR052017">
    <property type="entry name" value="TSUP"/>
</dbReference>
<name>A0AAE3MZS1_9HYPH</name>
<dbReference type="Pfam" id="PF01925">
    <property type="entry name" value="TauE"/>
    <property type="match status" value="1"/>
</dbReference>
<sequence>MIEHTPAIVALACLASFLVGLSKGGLPSVGAIAVPLLAMVMSPVTAAALLLPIFVASDLVGLYLYRRDFSMRNLVILTPAAILGVAIGWFFSSSLSPAFIGLLVGLVGVLFCLNVWFGARFRASQREADVPRGIFWGALTGFTSFVSHTGAPPFQMYVLPQKLEKMSFAGTSTILFAIVNAVKLVPYWQLGQFSRFDTPLVLWLVPAAIAGTVAGRKLTEFIPDWLFFRLIQIALMILSLKLIFDYVAETFLGSA</sequence>
<evidence type="ECO:0000256" key="1">
    <source>
        <dbReference type="ARBA" id="ARBA00004651"/>
    </source>
</evidence>
<keyword evidence="6 8" id="KW-1133">Transmembrane helix</keyword>
<comment type="similarity">
    <text evidence="2 8">Belongs to the 4-toluene sulfonate uptake permease (TSUP) (TC 2.A.102) family.</text>
</comment>
<dbReference type="PANTHER" id="PTHR30269:SF37">
    <property type="entry name" value="MEMBRANE TRANSPORTER PROTEIN"/>
    <property type="match status" value="1"/>
</dbReference>
<protein>
    <recommendedName>
        <fullName evidence="8">Probable membrane transporter protein</fullName>
    </recommendedName>
</protein>
<evidence type="ECO:0000256" key="6">
    <source>
        <dbReference type="ARBA" id="ARBA00022989"/>
    </source>
</evidence>
<dbReference type="Proteomes" id="UP001208771">
    <property type="component" value="Unassembled WGS sequence"/>
</dbReference>
<evidence type="ECO:0000256" key="8">
    <source>
        <dbReference type="RuleBase" id="RU363041"/>
    </source>
</evidence>
<feature type="transmembrane region" description="Helical" evidence="8">
    <location>
        <begin position="98"/>
        <end position="117"/>
    </location>
</feature>
<reference evidence="9" key="1">
    <citation type="submission" date="2022-07" db="EMBL/GenBank/DDBJ databases">
        <title>Ectorhizobium quercum gen.nov., sp. nov.</title>
        <authorList>
            <person name="Ma T."/>
            <person name="Li Y."/>
        </authorList>
    </citation>
    <scope>NUCLEOTIDE SEQUENCE</scope>
    <source>
        <strain evidence="9">BDR2-2</strain>
    </source>
</reference>
<keyword evidence="5 8" id="KW-0812">Transmembrane</keyword>
<feature type="transmembrane region" description="Helical" evidence="8">
    <location>
        <begin position="74"/>
        <end position="92"/>
    </location>
</feature>
<dbReference type="EMBL" id="JANFPI010000004">
    <property type="protein sequence ID" value="MCX8998343.1"/>
    <property type="molecule type" value="Genomic_DNA"/>
</dbReference>
<keyword evidence="10" id="KW-1185">Reference proteome</keyword>
<keyword evidence="7 8" id="KW-0472">Membrane</keyword>
<evidence type="ECO:0000256" key="4">
    <source>
        <dbReference type="ARBA" id="ARBA00022475"/>
    </source>
</evidence>
<organism evidence="9 10">
    <name type="scientific">Ectorhizobium quercum</name>
    <dbReference type="NCBI Taxonomy" id="2965071"/>
    <lineage>
        <taxon>Bacteria</taxon>
        <taxon>Pseudomonadati</taxon>
        <taxon>Pseudomonadota</taxon>
        <taxon>Alphaproteobacteria</taxon>
        <taxon>Hyphomicrobiales</taxon>
        <taxon>Rhizobiaceae</taxon>
        <taxon>Ectorhizobium</taxon>
    </lineage>
</organism>
<evidence type="ECO:0000256" key="3">
    <source>
        <dbReference type="ARBA" id="ARBA00022448"/>
    </source>
</evidence>
<feature type="transmembrane region" description="Helical" evidence="8">
    <location>
        <begin position="226"/>
        <end position="244"/>
    </location>
</feature>
<dbReference type="InterPro" id="IPR002781">
    <property type="entry name" value="TM_pro_TauE-like"/>
</dbReference>
<dbReference type="AlphaFoldDB" id="A0AAE3MZS1"/>
<evidence type="ECO:0000256" key="7">
    <source>
        <dbReference type="ARBA" id="ARBA00023136"/>
    </source>
</evidence>
<comment type="caution">
    <text evidence="9">The sequence shown here is derived from an EMBL/GenBank/DDBJ whole genome shotgun (WGS) entry which is preliminary data.</text>
</comment>
<gene>
    <name evidence="9" type="ORF">NOF55_14610</name>
</gene>